<dbReference type="FunFam" id="3.80.10.10:FF:000770">
    <property type="entry name" value="Uncharacterized protein"/>
    <property type="match status" value="2"/>
</dbReference>
<keyword evidence="6" id="KW-0812">Transmembrane</keyword>
<dbReference type="Proteomes" id="UP001152320">
    <property type="component" value="Chromosome 22"/>
</dbReference>
<evidence type="ECO:0000256" key="5">
    <source>
        <dbReference type="SAM" id="MobiDB-lite"/>
    </source>
</evidence>
<gene>
    <name evidence="8" type="ORF">HOLleu_40837</name>
</gene>
<evidence type="ECO:0000256" key="6">
    <source>
        <dbReference type="SAM" id="Phobius"/>
    </source>
</evidence>
<feature type="transmembrane region" description="Helical" evidence="6">
    <location>
        <begin position="392"/>
        <end position="415"/>
    </location>
</feature>
<evidence type="ECO:0000313" key="9">
    <source>
        <dbReference type="Proteomes" id="UP001152320"/>
    </source>
</evidence>
<name>A0A9Q0YIT6_HOLLE</name>
<protein>
    <submittedName>
        <fullName evidence="8">Protein artichoke</fullName>
    </submittedName>
</protein>
<dbReference type="Pfam" id="PF13855">
    <property type="entry name" value="LRR_8"/>
    <property type="match status" value="3"/>
</dbReference>
<keyword evidence="9" id="KW-1185">Reference proteome</keyword>
<dbReference type="EMBL" id="JAIZAY010000022">
    <property type="protein sequence ID" value="KAJ8021072.1"/>
    <property type="molecule type" value="Genomic_DNA"/>
</dbReference>
<feature type="compositionally biased region" description="Low complexity" evidence="5">
    <location>
        <begin position="1492"/>
        <end position="1502"/>
    </location>
</feature>
<dbReference type="PANTHER" id="PTHR24366:SF171">
    <property type="entry name" value="LEUCINE RICH REPEAT NEURONAL 4"/>
    <property type="match status" value="1"/>
</dbReference>
<dbReference type="PROSITE" id="PS51450">
    <property type="entry name" value="LRR"/>
    <property type="match status" value="5"/>
</dbReference>
<evidence type="ECO:0000256" key="2">
    <source>
        <dbReference type="ARBA" id="ARBA00022729"/>
    </source>
</evidence>
<dbReference type="SUPFAM" id="SSF52058">
    <property type="entry name" value="L domain-like"/>
    <property type="match status" value="3"/>
</dbReference>
<feature type="domain" description="LRRCT" evidence="7">
    <location>
        <begin position="715"/>
        <end position="760"/>
    </location>
</feature>
<evidence type="ECO:0000256" key="3">
    <source>
        <dbReference type="ARBA" id="ARBA00022737"/>
    </source>
</evidence>
<evidence type="ECO:0000259" key="7">
    <source>
        <dbReference type="SMART" id="SM00082"/>
    </source>
</evidence>
<keyword evidence="6" id="KW-1133">Transmembrane helix</keyword>
<dbReference type="InterPro" id="IPR001611">
    <property type="entry name" value="Leu-rich_rpt"/>
</dbReference>
<accession>A0A9Q0YIT6</accession>
<feature type="transmembrane region" description="Helical" evidence="6">
    <location>
        <begin position="435"/>
        <end position="453"/>
    </location>
</feature>
<feature type="domain" description="LRRCT" evidence="7">
    <location>
        <begin position="321"/>
        <end position="364"/>
    </location>
</feature>
<dbReference type="InterPro" id="IPR003591">
    <property type="entry name" value="Leu-rich_rpt_typical-subtyp"/>
</dbReference>
<evidence type="ECO:0000313" key="8">
    <source>
        <dbReference type="EMBL" id="KAJ8021072.1"/>
    </source>
</evidence>
<feature type="region of interest" description="Disordered" evidence="5">
    <location>
        <begin position="1468"/>
        <end position="1578"/>
    </location>
</feature>
<feature type="compositionally biased region" description="Polar residues" evidence="5">
    <location>
        <begin position="1468"/>
        <end position="1491"/>
    </location>
</feature>
<keyword evidence="6" id="KW-0472">Membrane</keyword>
<dbReference type="SMART" id="SM00082">
    <property type="entry name" value="LRRCT"/>
    <property type="match status" value="3"/>
</dbReference>
<feature type="transmembrane region" description="Helical" evidence="6">
    <location>
        <begin position="846"/>
        <end position="868"/>
    </location>
</feature>
<keyword evidence="3" id="KW-0677">Repeat</keyword>
<dbReference type="SMART" id="SM00369">
    <property type="entry name" value="LRR_TYP"/>
    <property type="match status" value="19"/>
</dbReference>
<dbReference type="InterPro" id="IPR032675">
    <property type="entry name" value="LRR_dom_sf"/>
</dbReference>
<feature type="transmembrane region" description="Helical" evidence="6">
    <location>
        <begin position="1424"/>
        <end position="1448"/>
    </location>
</feature>
<reference evidence="8" key="1">
    <citation type="submission" date="2021-10" db="EMBL/GenBank/DDBJ databases">
        <title>Tropical sea cucumber genome reveals ecological adaptation and Cuvierian tubules defense mechanism.</title>
        <authorList>
            <person name="Chen T."/>
        </authorList>
    </citation>
    <scope>NUCLEOTIDE SEQUENCE</scope>
    <source>
        <strain evidence="8">Nanhai2018</strain>
        <tissue evidence="8">Muscle</tissue>
    </source>
</reference>
<keyword evidence="1" id="KW-0433">Leucine-rich repeat</keyword>
<dbReference type="OrthoDB" id="676979at2759"/>
<proteinExistence type="predicted"/>
<dbReference type="PANTHER" id="PTHR24366">
    <property type="entry name" value="IG(IMMUNOGLOBULIN) AND LRR(LEUCINE RICH REPEAT) DOMAINS"/>
    <property type="match status" value="1"/>
</dbReference>
<evidence type="ECO:0000256" key="4">
    <source>
        <dbReference type="ARBA" id="ARBA00023180"/>
    </source>
</evidence>
<organism evidence="8 9">
    <name type="scientific">Holothuria leucospilota</name>
    <name type="common">Black long sea cucumber</name>
    <name type="synonym">Mertensiothuria leucospilota</name>
    <dbReference type="NCBI Taxonomy" id="206669"/>
    <lineage>
        <taxon>Eukaryota</taxon>
        <taxon>Metazoa</taxon>
        <taxon>Echinodermata</taxon>
        <taxon>Eleutherozoa</taxon>
        <taxon>Echinozoa</taxon>
        <taxon>Holothuroidea</taxon>
        <taxon>Aspidochirotacea</taxon>
        <taxon>Aspidochirotida</taxon>
        <taxon>Holothuriidae</taxon>
        <taxon>Holothuria</taxon>
    </lineage>
</organism>
<dbReference type="Gene3D" id="3.80.10.10">
    <property type="entry name" value="Ribonuclease Inhibitor"/>
    <property type="match status" value="5"/>
</dbReference>
<feature type="region of interest" description="Disordered" evidence="5">
    <location>
        <begin position="1605"/>
        <end position="1634"/>
    </location>
</feature>
<feature type="domain" description="LRRCT" evidence="7">
    <location>
        <begin position="1314"/>
        <end position="1360"/>
    </location>
</feature>
<dbReference type="SMART" id="SM00365">
    <property type="entry name" value="LRR_SD22"/>
    <property type="match status" value="10"/>
</dbReference>
<keyword evidence="4" id="KW-0325">Glycoprotein</keyword>
<comment type="caution">
    <text evidence="8">The sequence shown here is derived from an EMBL/GenBank/DDBJ whole genome shotgun (WGS) entry which is preliminary data.</text>
</comment>
<evidence type="ECO:0000256" key="1">
    <source>
        <dbReference type="ARBA" id="ARBA00022614"/>
    </source>
</evidence>
<dbReference type="Pfam" id="PF00560">
    <property type="entry name" value="LRR_1"/>
    <property type="match status" value="2"/>
</dbReference>
<dbReference type="SMART" id="SM00364">
    <property type="entry name" value="LRR_BAC"/>
    <property type="match status" value="3"/>
</dbReference>
<feature type="compositionally biased region" description="Polar residues" evidence="5">
    <location>
        <begin position="1515"/>
        <end position="1525"/>
    </location>
</feature>
<keyword evidence="2" id="KW-0732">Signal</keyword>
<dbReference type="InterPro" id="IPR000483">
    <property type="entry name" value="Cys-rich_flank_reg_C"/>
</dbReference>
<sequence>MMPNNAGSGLMWIHIKLYEKYFSYLLHRQQSAVMQASTSPVKLSIMFLLGFLILVTAADASGGSPMSCSQMCHYLELGKDAYCGGRNLSEVPQCCSDSELLDLRQNNLRSLEGHPFHEFHNLRFLDLSDNYLEELPQMSFEGAIHLQDVYLMNNQFTIIERGAFTGSERIQSIYINNNWISGIQHSAFKQLGDLRVLYLSQNELTYVSRHQFQYNSRLTHINLAHNRIEILHRSTFKNLPDLEFLDLSYNKLHVFDPSIFGTLPNLRDLRLTNNSLTSEVISDSLLNTPSLKELDLRNNNIKTIPRNLNEFHLKKLRLGNNPLTCDCSFKSLQELYLTKQYEDWVQDVQCISGERLTSVSLECEEKEGTTKSNPTETVNTEENHFSAVITPFILITGIITLICTVICVFIIYYWIKTCLKERPPKYTAYGKNIMLKLMLFLISILYSLSSTAGDGGDAEITCESVCRYQDYAKDAECTDRGLSAVPSGCRGALNFDITFNNLTSVTANSFQGFFLLRWLHLEENQIVSIEGGAFLPLKRNLEMLNMSSNQIIQLVNGTFVNMTKLKFLLLSDNQISYISLGAFKRMTKLSKLYLGNNRISALDPIIFNEMPRLTELNLRNNNLQTFDISFLDVLPLMNKIFVHRNALTEITGSVSIPHNNMILINISSNNISTFDCTILENLNHLRNVLLGSNTLQTIQNCHTQQQLAVLRMGENPFHCDCNLRALQQWLQQHPQSPSPICMTPESVRSVEVRNLELDCPENDDLVGTTYPPVLDGFYDESTTSKQDLLKHPEISRATTKNAPKTVSFRLLTTTRLSRVEAVPANDHLKNEEYFKMEGTIFYDPTLLGVLGAIVIIFITAFVLLILVLKNYCRPQPVEDKSAYWSTTTKYYSQREAGLEEGNEADENIKAGGHHYESIKDKQCQNVPLMDRHISIDTDTSETNMLPQTPDSGVFPYNNTIWDSDENSSRLQLSQKAYSCLSKATCSTRLRLPQQRLQVSPQDCSYLSKPTAASARSQYMLNKAATASATMTSWTHMVYPSLLVHLSLLVCLGSKLLTLATQCDDICTYIKDPSISDANCHGRGLNRIPSGCEDATTLHLGVNNISIDYDTFTDFNRLKFLYLGHNSIDSLVAGAFKPIATTIKTLDLSSNTIQRLENDTFVNMTQLEQLNLLRNDIIVIAVEAFQNLPSLELLFLRDNLIEYLPPQVFDEMPRLQQLHLQNNMILKFHSRTLQNLNSLTHLLLSKNNITSLIGRPLNATLQLQNINLSLNNIEQFDCQWTNELSTVTSIDLSQNYIQSIPNCRSNLGILKLTANPFDCGCTSTTVASWFHANPNLTSPICGSPPGKRGQRLQDVSFDECFTSSSPTVSLTSRLPLSPTTHRKTSTGRTEYITTKNTSAGSPILDKVKDEYAAAPKDKLFTDEKILWFIIMGFAILTVLVVILITMILVRHFRLSRKQKNSTHYMTTITNSSLPNTHSLPNAPSLPNTPYQQTGTSTGTRSSSHLYATIGDRRNTGDFTPTSSTPQVEHVRDSMSSGHGLPHERRQSDTLYRGPSYRPHNTRHESDIYLSDSQDSGLADQGFKRDSVTEWLMLHGGIHYLQIPDEEREETSASGQPDETAPLTGHPAPPLRVPRGEDHRIQPEMVTLLNSSCSRQQCSCRNSQCLNCKEDSTVSKMMTFRLQPPTKARPSSGIYVPHQTVH</sequence>